<proteinExistence type="predicted"/>
<gene>
    <name evidence="1" type="ORF">Tco_0751699</name>
</gene>
<dbReference type="Proteomes" id="UP001151760">
    <property type="component" value="Unassembled WGS sequence"/>
</dbReference>
<accession>A0ABQ4Z8A4</accession>
<protein>
    <submittedName>
        <fullName evidence="1">Uncharacterized protein</fullName>
    </submittedName>
</protein>
<evidence type="ECO:0000313" key="1">
    <source>
        <dbReference type="EMBL" id="GJS85158.1"/>
    </source>
</evidence>
<reference evidence="1" key="2">
    <citation type="submission" date="2022-01" db="EMBL/GenBank/DDBJ databases">
        <authorList>
            <person name="Yamashiro T."/>
            <person name="Shiraishi A."/>
            <person name="Satake H."/>
            <person name="Nakayama K."/>
        </authorList>
    </citation>
    <scope>NUCLEOTIDE SEQUENCE</scope>
</reference>
<organism evidence="1 2">
    <name type="scientific">Tanacetum coccineum</name>
    <dbReference type="NCBI Taxonomy" id="301880"/>
    <lineage>
        <taxon>Eukaryota</taxon>
        <taxon>Viridiplantae</taxon>
        <taxon>Streptophyta</taxon>
        <taxon>Embryophyta</taxon>
        <taxon>Tracheophyta</taxon>
        <taxon>Spermatophyta</taxon>
        <taxon>Magnoliopsida</taxon>
        <taxon>eudicotyledons</taxon>
        <taxon>Gunneridae</taxon>
        <taxon>Pentapetalae</taxon>
        <taxon>asterids</taxon>
        <taxon>campanulids</taxon>
        <taxon>Asterales</taxon>
        <taxon>Asteraceae</taxon>
        <taxon>Asteroideae</taxon>
        <taxon>Anthemideae</taxon>
        <taxon>Anthemidinae</taxon>
        <taxon>Tanacetum</taxon>
    </lineage>
</organism>
<comment type="caution">
    <text evidence="1">The sequence shown here is derived from an EMBL/GenBank/DDBJ whole genome shotgun (WGS) entry which is preliminary data.</text>
</comment>
<keyword evidence="2" id="KW-1185">Reference proteome</keyword>
<dbReference type="EMBL" id="BQNB010011029">
    <property type="protein sequence ID" value="GJS85158.1"/>
    <property type="molecule type" value="Genomic_DNA"/>
</dbReference>
<sequence>MKHPHKSLPSTVSWTEMMERLGGMTTTVFLDGFLRLFQTPLSPVIKKRLLFLHIRKRFGLRRMPLAYAMLRHVSRGLTSSTEQKHSAYGSIPPLSIFCKKGCQGEIAPMGSPPPRLDFKGDVCTSNEALEEFSQLATNGPTGTSWCKLPQPKGSLELREKLQMLMSCLKTPSKFVKSLTCGASTLRARSVFTREQEIWSYSPSLTAYHPQTSGQVEGIKSWLERIIDRDIGEKPASWVGLTRMMHYGPFALAYNKHPWVVSTSLCMERHAFFDRALSTKSTGLKAANFVPIITGDHGQFNSIELNLNFVIMPM</sequence>
<evidence type="ECO:0000313" key="2">
    <source>
        <dbReference type="Proteomes" id="UP001151760"/>
    </source>
</evidence>
<reference evidence="1" key="1">
    <citation type="journal article" date="2022" name="Int. J. Mol. Sci.">
        <title>Draft Genome of Tanacetum Coccineum: Genomic Comparison of Closely Related Tanacetum-Family Plants.</title>
        <authorList>
            <person name="Yamashiro T."/>
            <person name="Shiraishi A."/>
            <person name="Nakayama K."/>
            <person name="Satake H."/>
        </authorList>
    </citation>
    <scope>NUCLEOTIDE SEQUENCE</scope>
</reference>
<name>A0ABQ4Z8A4_9ASTR</name>